<gene>
    <name evidence="10" type="primary">tolR</name>
    <name evidence="11" type="ORF">COA96_00010</name>
</gene>
<dbReference type="PANTHER" id="PTHR30558">
    <property type="entry name" value="EXBD MEMBRANE COMPONENT OF PMF-DRIVEN MACROMOLECULE IMPORT SYSTEM"/>
    <property type="match status" value="1"/>
</dbReference>
<dbReference type="AlphaFoldDB" id="A0A2A5BB95"/>
<evidence type="ECO:0000313" key="11">
    <source>
        <dbReference type="EMBL" id="PCJ28611.1"/>
    </source>
</evidence>
<evidence type="ECO:0000256" key="2">
    <source>
        <dbReference type="ARBA" id="ARBA00005811"/>
    </source>
</evidence>
<evidence type="ECO:0000256" key="9">
    <source>
        <dbReference type="ARBA" id="ARBA00023306"/>
    </source>
</evidence>
<evidence type="ECO:0000256" key="4">
    <source>
        <dbReference type="ARBA" id="ARBA00022519"/>
    </source>
</evidence>
<accession>A0A2A5BB95</accession>
<organism evidence="11 12">
    <name type="scientific">SAR86 cluster bacterium</name>
    <dbReference type="NCBI Taxonomy" id="2030880"/>
    <lineage>
        <taxon>Bacteria</taxon>
        <taxon>Pseudomonadati</taxon>
        <taxon>Pseudomonadota</taxon>
        <taxon>Gammaproteobacteria</taxon>
        <taxon>SAR86 cluster</taxon>
    </lineage>
</organism>
<dbReference type="GO" id="GO:0015031">
    <property type="term" value="P:protein transport"/>
    <property type="evidence" value="ECO:0007669"/>
    <property type="project" value="InterPro"/>
</dbReference>
<evidence type="ECO:0000256" key="3">
    <source>
        <dbReference type="ARBA" id="ARBA00022475"/>
    </source>
</evidence>
<feature type="transmembrane region" description="Helical" evidence="10">
    <location>
        <begin position="20"/>
        <end position="38"/>
    </location>
</feature>
<evidence type="ECO:0000256" key="1">
    <source>
        <dbReference type="ARBA" id="ARBA00004162"/>
    </source>
</evidence>
<evidence type="ECO:0000256" key="10">
    <source>
        <dbReference type="HAMAP-Rule" id="MF_02203"/>
    </source>
</evidence>
<evidence type="ECO:0000256" key="7">
    <source>
        <dbReference type="ARBA" id="ARBA00022989"/>
    </source>
</evidence>
<comment type="subcellular location">
    <subcellularLocation>
        <location evidence="10">Cell inner membrane</location>
        <topology evidence="10">Single-pass membrane protein</topology>
    </subcellularLocation>
    <subcellularLocation>
        <location evidence="1">Cell membrane</location>
        <topology evidence="1">Single-pass membrane protein</topology>
    </subcellularLocation>
</comment>
<evidence type="ECO:0000313" key="12">
    <source>
        <dbReference type="Proteomes" id="UP000218327"/>
    </source>
</evidence>
<keyword evidence="9 10" id="KW-0131">Cell cycle</keyword>
<dbReference type="InterPro" id="IPR014168">
    <property type="entry name" value="Tol-Pal_TolR"/>
</dbReference>
<protein>
    <recommendedName>
        <fullName evidence="10">Tol-Pal system protein TolR</fullName>
    </recommendedName>
</protein>
<keyword evidence="3 10" id="KW-1003">Cell membrane</keyword>
<dbReference type="GO" id="GO:0005886">
    <property type="term" value="C:plasma membrane"/>
    <property type="evidence" value="ECO:0007669"/>
    <property type="project" value="UniProtKB-SubCell"/>
</dbReference>
<dbReference type="InterPro" id="IPR003400">
    <property type="entry name" value="ExbD"/>
</dbReference>
<dbReference type="GO" id="GO:0051301">
    <property type="term" value="P:cell division"/>
    <property type="evidence" value="ECO:0007669"/>
    <property type="project" value="UniProtKB-UniRule"/>
</dbReference>
<dbReference type="Proteomes" id="UP000218327">
    <property type="component" value="Unassembled WGS sequence"/>
</dbReference>
<evidence type="ECO:0000256" key="5">
    <source>
        <dbReference type="ARBA" id="ARBA00022618"/>
    </source>
</evidence>
<comment type="caution">
    <text evidence="11">The sequence shown here is derived from an EMBL/GenBank/DDBJ whole genome shotgun (WGS) entry which is preliminary data.</text>
</comment>
<comment type="similarity">
    <text evidence="2 10">Belongs to the ExbD/TolR family.</text>
</comment>
<keyword evidence="5 10" id="KW-0132">Cell division</keyword>
<dbReference type="PANTHER" id="PTHR30558:SF7">
    <property type="entry name" value="TOL-PAL SYSTEM PROTEIN TOLR"/>
    <property type="match status" value="1"/>
</dbReference>
<dbReference type="Pfam" id="PF02472">
    <property type="entry name" value="ExbD"/>
    <property type="match status" value="1"/>
</dbReference>
<dbReference type="HAMAP" id="MF_02203">
    <property type="entry name" value="TolR"/>
    <property type="match status" value="1"/>
</dbReference>
<evidence type="ECO:0000256" key="8">
    <source>
        <dbReference type="ARBA" id="ARBA00023136"/>
    </source>
</evidence>
<dbReference type="Gene3D" id="3.30.420.270">
    <property type="match status" value="1"/>
</dbReference>
<reference evidence="12" key="1">
    <citation type="submission" date="2017-08" db="EMBL/GenBank/DDBJ databases">
        <title>A dynamic microbial community with high functional redundancy inhabits the cold, oxic subseafloor aquifer.</title>
        <authorList>
            <person name="Tully B.J."/>
            <person name="Wheat C.G."/>
            <person name="Glazer B.T."/>
            <person name="Huber J.A."/>
        </authorList>
    </citation>
    <scope>NUCLEOTIDE SEQUENCE [LARGE SCALE GENOMIC DNA]</scope>
</reference>
<keyword evidence="4 10" id="KW-0997">Cell inner membrane</keyword>
<comment type="function">
    <text evidence="10">Part of the Tol-Pal system, which plays a role in outer membrane invagination during cell division and is important for maintaining outer membrane integrity.</text>
</comment>
<keyword evidence="7 10" id="KW-1133">Transmembrane helix</keyword>
<keyword evidence="8 10" id="KW-0472">Membrane</keyword>
<evidence type="ECO:0000256" key="6">
    <source>
        <dbReference type="ARBA" id="ARBA00022692"/>
    </source>
</evidence>
<proteinExistence type="inferred from homology"/>
<dbReference type="GO" id="GO:0022857">
    <property type="term" value="F:transmembrane transporter activity"/>
    <property type="evidence" value="ECO:0007669"/>
    <property type="project" value="InterPro"/>
</dbReference>
<comment type="subunit">
    <text evidence="10">The Tol-Pal system is composed of five core proteins: the inner membrane proteins TolA, TolQ and TolR, the periplasmic protein TolB and the outer membrane protein Pal. They form a network linking the inner and outer membranes and the peptidoglycan layer.</text>
</comment>
<sequence>MEVLVRKKRKLVAEINVVPYVDVMLVLLIVFMVTAPLLNQGIDVELPQANNEPLSIDENLDTLVVSVTSSGEYYLSIGATGDDRQSITLEALGDQVSRIMNANPSIQVLLEGDTSANWGAMINLITTLNKAGVSNPNFITQPLNDL</sequence>
<keyword evidence="6 10" id="KW-0812">Transmembrane</keyword>
<name>A0A2A5BB95_9GAMM</name>
<dbReference type="EMBL" id="NVVJ01000001">
    <property type="protein sequence ID" value="PCJ28611.1"/>
    <property type="molecule type" value="Genomic_DNA"/>
</dbReference>